<protein>
    <submittedName>
        <fullName evidence="4">ABC transporter ATP-binding protein</fullName>
    </submittedName>
</protein>
<dbReference type="AlphaFoldDB" id="A0A094JH25"/>
<dbReference type="SMART" id="SM00382">
    <property type="entry name" value="AAA"/>
    <property type="match status" value="1"/>
</dbReference>
<organism evidence="4 5">
    <name type="scientific">Pseudidiomarina salinarum</name>
    <dbReference type="NCBI Taxonomy" id="435908"/>
    <lineage>
        <taxon>Bacteria</taxon>
        <taxon>Pseudomonadati</taxon>
        <taxon>Pseudomonadota</taxon>
        <taxon>Gammaproteobacteria</taxon>
        <taxon>Alteromonadales</taxon>
        <taxon>Idiomarinaceae</taxon>
        <taxon>Pseudidiomarina</taxon>
    </lineage>
</organism>
<evidence type="ECO:0000256" key="1">
    <source>
        <dbReference type="ARBA" id="ARBA00022741"/>
    </source>
</evidence>
<dbReference type="PROSITE" id="PS50893">
    <property type="entry name" value="ABC_TRANSPORTER_2"/>
    <property type="match status" value="1"/>
</dbReference>
<evidence type="ECO:0000313" key="5">
    <source>
        <dbReference type="Proteomes" id="UP000054363"/>
    </source>
</evidence>
<dbReference type="Proteomes" id="UP000054363">
    <property type="component" value="Unassembled WGS sequence"/>
</dbReference>
<dbReference type="PANTHER" id="PTHR43038">
    <property type="entry name" value="ATP-BINDING CASSETTE, SUB-FAMILY H, MEMBER 1"/>
    <property type="match status" value="1"/>
</dbReference>
<evidence type="ECO:0000259" key="3">
    <source>
        <dbReference type="PROSITE" id="PS50893"/>
    </source>
</evidence>
<dbReference type="GO" id="GO:0005524">
    <property type="term" value="F:ATP binding"/>
    <property type="evidence" value="ECO:0007669"/>
    <property type="project" value="UniProtKB-KW"/>
</dbReference>
<dbReference type="InterPro" id="IPR003439">
    <property type="entry name" value="ABC_transporter-like_ATP-bd"/>
</dbReference>
<dbReference type="STRING" id="435908.IDSA_03870"/>
<dbReference type="SUPFAM" id="SSF52540">
    <property type="entry name" value="P-loop containing nucleoside triphosphate hydrolases"/>
    <property type="match status" value="1"/>
</dbReference>
<dbReference type="Gene3D" id="3.40.50.300">
    <property type="entry name" value="P-loop containing nucleotide triphosphate hydrolases"/>
    <property type="match status" value="1"/>
</dbReference>
<dbReference type="InterPro" id="IPR003593">
    <property type="entry name" value="AAA+_ATPase"/>
</dbReference>
<dbReference type="GO" id="GO:0016887">
    <property type="term" value="F:ATP hydrolysis activity"/>
    <property type="evidence" value="ECO:0007669"/>
    <property type="project" value="InterPro"/>
</dbReference>
<dbReference type="PROSITE" id="PS00211">
    <property type="entry name" value="ABC_TRANSPORTER_1"/>
    <property type="match status" value="1"/>
</dbReference>
<dbReference type="OrthoDB" id="9775490at2"/>
<dbReference type="Pfam" id="PF00005">
    <property type="entry name" value="ABC_tran"/>
    <property type="match status" value="1"/>
</dbReference>
<reference evidence="4 5" key="1">
    <citation type="submission" date="2014-06" db="EMBL/GenBank/DDBJ databases">
        <title>The draft genome sequence of Idiomarina salinarum ISL-52.</title>
        <authorList>
            <person name="Du J."/>
            <person name="Shao Z."/>
        </authorList>
    </citation>
    <scope>NUCLEOTIDE SEQUENCE [LARGE SCALE GENOMIC DNA]</scope>
    <source>
        <strain evidence="4 5">ISL-52</strain>
    </source>
</reference>
<dbReference type="InterPro" id="IPR017871">
    <property type="entry name" value="ABC_transporter-like_CS"/>
</dbReference>
<comment type="caution">
    <text evidence="4">The sequence shown here is derived from an EMBL/GenBank/DDBJ whole genome shotgun (WGS) entry which is preliminary data.</text>
</comment>
<dbReference type="EMBL" id="JPER01000001">
    <property type="protein sequence ID" value="KFZ31831.1"/>
    <property type="molecule type" value="Genomic_DNA"/>
</dbReference>
<sequence>MKADNLTRRFGPITAVDGLSLSIEKAQVYGFLGPNGSGKSTAIRMLCGLLKPTAGTVSVLGFELPEQADAVRSRIGYMTQEFSLYEDMTVLENLRFLSTIYALPRQQRRERVEQALETYDLRDLQHQFSGTMSGGQRQRLALAAATLHQPELLILDEPTSGVDPQSRRDFWDRLFDLVGHGTTVLLSTHYLDEAERCHQLAILNEGQLVAEGAPAELMNTLDAQVVEIDTSEALKVRHELSQHDQVQSVAQLGTRLHALLDNDIDDPVAEVTRWLKDCDDDIEVSAVSANLEDVFVAATENRQQLEPET</sequence>
<gene>
    <name evidence="4" type="ORF">IDSA_03870</name>
</gene>
<keyword evidence="1" id="KW-0547">Nucleotide-binding</keyword>
<dbReference type="PANTHER" id="PTHR43038:SF3">
    <property type="entry name" value="ABC TRANSPORTER G FAMILY MEMBER 20 ISOFORM X1"/>
    <property type="match status" value="1"/>
</dbReference>
<dbReference type="eggNOG" id="COG1131">
    <property type="taxonomic scope" value="Bacteria"/>
</dbReference>
<keyword evidence="5" id="KW-1185">Reference proteome</keyword>
<evidence type="ECO:0000256" key="2">
    <source>
        <dbReference type="ARBA" id="ARBA00022840"/>
    </source>
</evidence>
<evidence type="ECO:0000313" key="4">
    <source>
        <dbReference type="EMBL" id="KFZ31831.1"/>
    </source>
</evidence>
<accession>A0A094JH25</accession>
<name>A0A094JH25_9GAMM</name>
<dbReference type="CDD" id="cd03230">
    <property type="entry name" value="ABC_DR_subfamily_A"/>
    <property type="match status" value="1"/>
</dbReference>
<proteinExistence type="predicted"/>
<dbReference type="InterPro" id="IPR027417">
    <property type="entry name" value="P-loop_NTPase"/>
</dbReference>
<feature type="domain" description="ABC transporter" evidence="3">
    <location>
        <begin position="1"/>
        <end position="230"/>
    </location>
</feature>
<keyword evidence="2 4" id="KW-0067">ATP-binding</keyword>